<evidence type="ECO:0000259" key="1">
    <source>
        <dbReference type="SMART" id="SM00470"/>
    </source>
</evidence>
<sequence>MISEHTSATTNGDTSVILPGPANAVDVQNVVELRLDALDKSGLLETLSIEYRDRPLPLPVIQMPINLLTYNPNTHRIRAQRALDPERDRALEMDPYGQTAQKYLHDLLMGSPTDPGKTDPSFDALKEDLREHGQNEPGIITRSGVLINGNTRRAALKELGSENIRVAVLPKDAGLDDIQGIELALQLRKDHRRDYSFMNLLLAIDERVASGHPPVKIQRAFRMKAATFERNVWILQFVREAIERSRSAGTAGAELSMRLIDFESDQGQLEELYRAWNVLKANSPDQAEALKEQRLAAMVLDKSKTDLRLIDADFTRKYLKRIVPDIVATAAPKAIPGTSITTSPPSAELEKLKSWTTSILKAKATELSPALVTPEKLAEASKELKNIDEAFDSALDKAGKNSRVTKRRYAAVERLTDAAESLDLAASAVAEARATANFDADDLDDALSQLQVSITKLAQLVLRSAEKAQDRPGLAWLRGATTLKDDAS</sequence>
<evidence type="ECO:0000313" key="3">
    <source>
        <dbReference type="Proteomes" id="UP000219612"/>
    </source>
</evidence>
<feature type="domain" description="ParB-like N-terminal" evidence="1">
    <location>
        <begin position="101"/>
        <end position="185"/>
    </location>
</feature>
<gene>
    <name evidence="2" type="ORF">SAMN05421748_10196</name>
</gene>
<name>A0A285F0R1_9ACTN</name>
<keyword evidence="3" id="KW-1185">Reference proteome</keyword>
<organism evidence="2 3">
    <name type="scientific">Paractinoplanes atraurantiacus</name>
    <dbReference type="NCBI Taxonomy" id="1036182"/>
    <lineage>
        <taxon>Bacteria</taxon>
        <taxon>Bacillati</taxon>
        <taxon>Actinomycetota</taxon>
        <taxon>Actinomycetes</taxon>
        <taxon>Micromonosporales</taxon>
        <taxon>Micromonosporaceae</taxon>
        <taxon>Paractinoplanes</taxon>
    </lineage>
</organism>
<dbReference type="InterPro" id="IPR003115">
    <property type="entry name" value="ParB_N"/>
</dbReference>
<accession>A0A285F0R1</accession>
<dbReference type="Proteomes" id="UP000219612">
    <property type="component" value="Unassembled WGS sequence"/>
</dbReference>
<reference evidence="2 3" key="1">
    <citation type="submission" date="2017-09" db="EMBL/GenBank/DDBJ databases">
        <authorList>
            <person name="Ehlers B."/>
            <person name="Leendertz F.H."/>
        </authorList>
    </citation>
    <scope>NUCLEOTIDE SEQUENCE [LARGE SCALE GENOMIC DNA]</scope>
    <source>
        <strain evidence="2 3">CGMCC 4.6857</strain>
    </source>
</reference>
<dbReference type="AlphaFoldDB" id="A0A285F0R1"/>
<protein>
    <submittedName>
        <fullName evidence="2">Chromosome segregation protein Spo0J, contains ParB-like nuclease domain</fullName>
    </submittedName>
</protein>
<dbReference type="SMART" id="SM00470">
    <property type="entry name" value="ParB"/>
    <property type="match status" value="1"/>
</dbReference>
<dbReference type="InterPro" id="IPR036086">
    <property type="entry name" value="ParB/Sulfiredoxin_sf"/>
</dbReference>
<dbReference type="SUPFAM" id="SSF110849">
    <property type="entry name" value="ParB/Sulfiredoxin"/>
    <property type="match status" value="1"/>
</dbReference>
<dbReference type="EMBL" id="OBDY01000001">
    <property type="protein sequence ID" value="SNY03986.1"/>
    <property type="molecule type" value="Genomic_DNA"/>
</dbReference>
<evidence type="ECO:0000313" key="2">
    <source>
        <dbReference type="EMBL" id="SNY03986.1"/>
    </source>
</evidence>
<proteinExistence type="predicted"/>